<dbReference type="InterPro" id="IPR004843">
    <property type="entry name" value="Calcineurin-like_PHP"/>
</dbReference>
<dbReference type="PIRSF" id="PIRSF033094">
    <property type="entry name" value="Pesterase_CT488"/>
    <property type="match status" value="1"/>
</dbReference>
<feature type="domain" description="Calcineurin-like phosphoesterase" evidence="1">
    <location>
        <begin position="3"/>
        <end position="196"/>
    </location>
</feature>
<sequence>MALYAIGDLHLSLAVDKSMEVFGPAWENYVNRIAESLSHLTEEDVLILAGDTSWGMNLREAEADFRFLDRFPCRKYLLKGNHDYWWTTAAKFHAFCADKGLTTLELLHNNCHVYGEYALCGTRGWFWEEEQKPQNAKVLSREVGRLETSLQAAGERPIFCFLHYPPLYQGYQCPEILAVLEKYQVKRCYYGHLHGPTIKRRMEGSWRGISFSLISADHLGFCPKKICDAPTL</sequence>
<evidence type="ECO:0000313" key="3">
    <source>
        <dbReference type="Proteomes" id="UP000679848"/>
    </source>
</evidence>
<dbReference type="InterPro" id="IPR014578">
    <property type="entry name" value="Pesterase_CT488"/>
</dbReference>
<evidence type="ECO:0000313" key="2">
    <source>
        <dbReference type="EMBL" id="BCK85556.1"/>
    </source>
</evidence>
<evidence type="ECO:0000259" key="1">
    <source>
        <dbReference type="Pfam" id="PF00149"/>
    </source>
</evidence>
<dbReference type="InterPro" id="IPR029052">
    <property type="entry name" value="Metallo-depent_PP-like"/>
</dbReference>
<dbReference type="InterPro" id="IPR051158">
    <property type="entry name" value="Metallophosphoesterase_sf"/>
</dbReference>
<dbReference type="GO" id="GO:0016787">
    <property type="term" value="F:hydrolase activity"/>
    <property type="evidence" value="ECO:0007669"/>
    <property type="project" value="InterPro"/>
</dbReference>
<dbReference type="Gene3D" id="3.60.21.10">
    <property type="match status" value="1"/>
</dbReference>
<dbReference type="PANTHER" id="PTHR31302:SF22">
    <property type="entry name" value="PHOSPHOESTERASE"/>
    <property type="match status" value="1"/>
</dbReference>
<dbReference type="AlphaFoldDB" id="A0A810QI83"/>
<reference evidence="2" key="1">
    <citation type="submission" date="2020-09" db="EMBL/GenBank/DDBJ databases">
        <title>New species isolated from human feces.</title>
        <authorList>
            <person name="Kitahara M."/>
            <person name="Shigeno Y."/>
            <person name="Shime M."/>
            <person name="Matsumoto Y."/>
            <person name="Nakamura S."/>
            <person name="Motooka D."/>
            <person name="Fukuoka S."/>
            <person name="Nishikawa H."/>
            <person name="Benno Y."/>
        </authorList>
    </citation>
    <scope>NUCLEOTIDE SEQUENCE</scope>
    <source>
        <strain evidence="2">MM59</strain>
    </source>
</reference>
<dbReference type="Pfam" id="PF00149">
    <property type="entry name" value="Metallophos"/>
    <property type="match status" value="1"/>
</dbReference>
<dbReference type="SUPFAM" id="SSF56300">
    <property type="entry name" value="Metallo-dependent phosphatases"/>
    <property type="match status" value="1"/>
</dbReference>
<gene>
    <name evidence="2" type="ORF">MM59RIKEN_28750</name>
</gene>
<dbReference type="EMBL" id="AP023420">
    <property type="protein sequence ID" value="BCK85556.1"/>
    <property type="molecule type" value="Genomic_DNA"/>
</dbReference>
<dbReference type="RefSeq" id="WP_187030769.1">
    <property type="nucleotide sequence ID" value="NZ_AP023420.1"/>
</dbReference>
<protein>
    <submittedName>
        <fullName evidence="2">Ser/threonine protein phosphatase</fullName>
    </submittedName>
</protein>
<dbReference type="Proteomes" id="UP000679848">
    <property type="component" value="Chromosome"/>
</dbReference>
<dbReference type="KEGG" id="pfaa:MM59RIKEN_28750"/>
<proteinExistence type="predicted"/>
<keyword evidence="3" id="KW-1185">Reference proteome</keyword>
<accession>A0A810QI83</accession>
<name>A0A810QI83_9FIRM</name>
<organism evidence="2 3">
    <name type="scientific">Pusillibacter faecalis</name>
    <dbReference type="NCBI Taxonomy" id="2714358"/>
    <lineage>
        <taxon>Bacteria</taxon>
        <taxon>Bacillati</taxon>
        <taxon>Bacillota</taxon>
        <taxon>Clostridia</taxon>
        <taxon>Eubacteriales</taxon>
        <taxon>Oscillospiraceae</taxon>
        <taxon>Pusillibacter</taxon>
    </lineage>
</organism>
<dbReference type="PANTHER" id="PTHR31302">
    <property type="entry name" value="TRANSMEMBRANE PROTEIN WITH METALLOPHOSPHOESTERASE DOMAIN-RELATED"/>
    <property type="match status" value="1"/>
</dbReference>